<evidence type="ECO:0000313" key="4">
    <source>
        <dbReference type="Proteomes" id="UP001363151"/>
    </source>
</evidence>
<reference evidence="3 4" key="1">
    <citation type="submission" date="2024-03" db="EMBL/GenBank/DDBJ databases">
        <title>Aureococcus anophagefferens CCMP1851 and Kratosvirus quantuckense: Draft genome of a second virus-susceptible host strain in the model system.</title>
        <authorList>
            <person name="Chase E."/>
            <person name="Truchon A.R."/>
            <person name="Schepens W."/>
            <person name="Wilhelm S.W."/>
        </authorList>
    </citation>
    <scope>NUCLEOTIDE SEQUENCE [LARGE SCALE GENOMIC DNA]</scope>
    <source>
        <strain evidence="3 4">CCMP1851</strain>
    </source>
</reference>
<name>A0ABR1FZR8_AURAN</name>
<dbReference type="SMART" id="SM00184">
    <property type="entry name" value="RING"/>
    <property type="match status" value="1"/>
</dbReference>
<keyword evidence="4" id="KW-1185">Reference proteome</keyword>
<evidence type="ECO:0000313" key="3">
    <source>
        <dbReference type="EMBL" id="KAK7241663.1"/>
    </source>
</evidence>
<keyword evidence="1" id="KW-0863">Zinc-finger</keyword>
<dbReference type="SUPFAM" id="SSF57850">
    <property type="entry name" value="RING/U-box"/>
    <property type="match status" value="1"/>
</dbReference>
<dbReference type="Proteomes" id="UP001363151">
    <property type="component" value="Unassembled WGS sequence"/>
</dbReference>
<feature type="domain" description="RING-type" evidence="2">
    <location>
        <begin position="586"/>
        <end position="621"/>
    </location>
</feature>
<dbReference type="Pfam" id="PF13920">
    <property type="entry name" value="zf-C3HC4_3"/>
    <property type="match status" value="1"/>
</dbReference>
<accession>A0ABR1FZR8</accession>
<dbReference type="PANTHER" id="PTHR14879:SF15">
    <property type="entry name" value="E3 UBIQUITIN-PROTEIN LIGASE RIFIFYLIN-LIKE PROTEIN"/>
    <property type="match status" value="1"/>
</dbReference>
<protein>
    <recommendedName>
        <fullName evidence="2">RING-type domain-containing protein</fullName>
    </recommendedName>
</protein>
<dbReference type="SUPFAM" id="SSF48056">
    <property type="entry name" value="Di-copper centre-containing domain"/>
    <property type="match status" value="1"/>
</dbReference>
<sequence length="633" mass="67612">MARRGRARPPDAAPASSPVKIVVTNEYGGQPASVSRGAYGGTFAAVVEPHRDSTLTATGGGDGASYAWSVRDATAGVDEASAELAGSEWTYEFSAPAHVYVVTATDVESGSSTVLRVACKYVRREMRSLTKKDRDAYLDALAIIYKTRHADGQRTFGSNFTGGEWFMRWHLGRTENTTQSPYHSSPSFFTAHASFVAILEHSLQSVDKTVCSHYYDFTIGSEDWSGEPFFQADWFGPLFGATNTSAGCADGARESAHAGDLCLGEVEGRFAKIDVPRNFSAPTHNAFRYVTEPYSANDAAFLTRSASVCGFPTTSLPLSGCDELKGTFAQTTMSQFHTYTEFLLHLPLHPILGGAWDCASSLKDIAELDASGRVALDVGAFAASYMSLVFTHFAEGLSNCPSTCDADSSSGASDCRCRCDDVDGADLENCPGCMHLRTAEFFDRQREPAPETTSIFASALAAARARAAAARLEEPANVPGAWFFGADAPDGDDDASKIAGIRALGAAPETRDVARSIGEAIADSHARRPLPEALAAPFERLETEIAGACATASTPELEHAAAWLASAQRRLAVELARRQLVVENKCSVCFDAAKNCVLMECMHVATCAACAVQLKTCPTCRAPVSSVRRIYTT</sequence>
<proteinExistence type="predicted"/>
<gene>
    <name evidence="3" type="ORF">SO694_00070011</name>
</gene>
<dbReference type="PANTHER" id="PTHR14879">
    <property type="entry name" value="CASPASE REGULATOR, RING FINGER DOMAIN-CONTAINING"/>
    <property type="match status" value="1"/>
</dbReference>
<dbReference type="InterPro" id="IPR051728">
    <property type="entry name" value="RING-FYVE_E3_ubiquitin-ligase"/>
</dbReference>
<comment type="caution">
    <text evidence="3">The sequence shown here is derived from an EMBL/GenBank/DDBJ whole genome shotgun (WGS) entry which is preliminary data.</text>
</comment>
<keyword evidence="1" id="KW-0479">Metal-binding</keyword>
<dbReference type="EMBL" id="JBBJCI010000164">
    <property type="protein sequence ID" value="KAK7241663.1"/>
    <property type="molecule type" value="Genomic_DNA"/>
</dbReference>
<keyword evidence="1" id="KW-0862">Zinc</keyword>
<organism evidence="3 4">
    <name type="scientific">Aureococcus anophagefferens</name>
    <name type="common">Harmful bloom alga</name>
    <dbReference type="NCBI Taxonomy" id="44056"/>
    <lineage>
        <taxon>Eukaryota</taxon>
        <taxon>Sar</taxon>
        <taxon>Stramenopiles</taxon>
        <taxon>Ochrophyta</taxon>
        <taxon>Pelagophyceae</taxon>
        <taxon>Pelagomonadales</taxon>
        <taxon>Pelagomonadaceae</taxon>
        <taxon>Aureococcus</taxon>
    </lineage>
</organism>
<evidence type="ECO:0000256" key="1">
    <source>
        <dbReference type="PROSITE-ProRule" id="PRU00175"/>
    </source>
</evidence>
<dbReference type="InterPro" id="IPR013083">
    <property type="entry name" value="Znf_RING/FYVE/PHD"/>
</dbReference>
<dbReference type="InterPro" id="IPR008922">
    <property type="entry name" value="Di-copper_centre_dom_sf"/>
</dbReference>
<dbReference type="Gene3D" id="3.30.40.10">
    <property type="entry name" value="Zinc/RING finger domain, C3HC4 (zinc finger)"/>
    <property type="match status" value="1"/>
</dbReference>
<dbReference type="InterPro" id="IPR001841">
    <property type="entry name" value="Znf_RING"/>
</dbReference>
<dbReference type="PROSITE" id="PS50089">
    <property type="entry name" value="ZF_RING_2"/>
    <property type="match status" value="1"/>
</dbReference>
<evidence type="ECO:0000259" key="2">
    <source>
        <dbReference type="PROSITE" id="PS50089"/>
    </source>
</evidence>
<dbReference type="Gene3D" id="1.10.1280.10">
    <property type="entry name" value="Di-copper center containing domain from catechol oxidase"/>
    <property type="match status" value="1"/>
</dbReference>